<proteinExistence type="predicted"/>
<organism evidence="1 2">
    <name type="scientific">Champsocephalus esox</name>
    <name type="common">pike icefish</name>
    <dbReference type="NCBI Taxonomy" id="159716"/>
    <lineage>
        <taxon>Eukaryota</taxon>
        <taxon>Metazoa</taxon>
        <taxon>Chordata</taxon>
        <taxon>Craniata</taxon>
        <taxon>Vertebrata</taxon>
        <taxon>Euteleostomi</taxon>
        <taxon>Actinopterygii</taxon>
        <taxon>Neopterygii</taxon>
        <taxon>Teleostei</taxon>
        <taxon>Neoteleostei</taxon>
        <taxon>Acanthomorphata</taxon>
        <taxon>Eupercaria</taxon>
        <taxon>Perciformes</taxon>
        <taxon>Notothenioidei</taxon>
        <taxon>Channichthyidae</taxon>
        <taxon>Champsocephalus</taxon>
    </lineage>
</organism>
<name>A0AAN8CHI4_9TELE</name>
<protein>
    <submittedName>
        <fullName evidence="1">Uncharacterized protein</fullName>
    </submittedName>
</protein>
<dbReference type="Proteomes" id="UP001335648">
    <property type="component" value="Unassembled WGS sequence"/>
</dbReference>
<accession>A0AAN8CHI4</accession>
<gene>
    <name evidence="1" type="ORF">CesoFtcFv8_007514</name>
</gene>
<sequence>MLAVELFQEEEISMPCRVFGDEDDDRLLRGPHNKVAETPVCDVQLPLDLVPVWVIYDPPSSRRQKDGNWTASAMVIFMSPKSLNLHTANKLK</sequence>
<keyword evidence="2" id="KW-1185">Reference proteome</keyword>
<reference evidence="1 2" key="1">
    <citation type="journal article" date="2023" name="Mol. Biol. Evol.">
        <title>Genomics of Secondarily Temperate Adaptation in the Only Non-Antarctic Icefish.</title>
        <authorList>
            <person name="Rivera-Colon A.G."/>
            <person name="Rayamajhi N."/>
            <person name="Minhas B.F."/>
            <person name="Madrigal G."/>
            <person name="Bilyk K.T."/>
            <person name="Yoon V."/>
            <person name="Hune M."/>
            <person name="Gregory S."/>
            <person name="Cheng C.H.C."/>
            <person name="Catchen J.M."/>
        </authorList>
    </citation>
    <scope>NUCLEOTIDE SEQUENCE [LARGE SCALE GENOMIC DNA]</scope>
    <source>
        <strain evidence="1">JC2023a</strain>
    </source>
</reference>
<dbReference type="EMBL" id="JAULUE010002051">
    <property type="protein sequence ID" value="KAK5902238.1"/>
    <property type="molecule type" value="Genomic_DNA"/>
</dbReference>
<dbReference type="AlphaFoldDB" id="A0AAN8CHI4"/>
<evidence type="ECO:0000313" key="1">
    <source>
        <dbReference type="EMBL" id="KAK5902238.1"/>
    </source>
</evidence>
<evidence type="ECO:0000313" key="2">
    <source>
        <dbReference type="Proteomes" id="UP001335648"/>
    </source>
</evidence>
<comment type="caution">
    <text evidence="1">The sequence shown here is derived from an EMBL/GenBank/DDBJ whole genome shotgun (WGS) entry which is preliminary data.</text>
</comment>